<name>A0A2D3UMU2_9PEZI</name>
<evidence type="ECO:0000313" key="2">
    <source>
        <dbReference type="EMBL" id="CZT15721.1"/>
    </source>
</evidence>
<accession>A0A2D3UMU2</accession>
<protein>
    <recommendedName>
        <fullName evidence="1">Protein kinase domain-containing protein</fullName>
    </recommendedName>
</protein>
<dbReference type="Proteomes" id="UP000225277">
    <property type="component" value="Unassembled WGS sequence"/>
</dbReference>
<dbReference type="AlphaFoldDB" id="A0A2D3UMU2"/>
<reference evidence="2 3" key="1">
    <citation type="submission" date="2016-03" db="EMBL/GenBank/DDBJ databases">
        <authorList>
            <person name="Ploux O."/>
        </authorList>
    </citation>
    <scope>NUCLEOTIDE SEQUENCE [LARGE SCALE GENOMIC DNA]</scope>
    <source>
        <strain evidence="2 3">URUG2</strain>
    </source>
</reference>
<dbReference type="InterPro" id="IPR011009">
    <property type="entry name" value="Kinase-like_dom_sf"/>
</dbReference>
<dbReference type="EMBL" id="FJUY01000002">
    <property type="protein sequence ID" value="CZT15721.1"/>
    <property type="molecule type" value="Genomic_DNA"/>
</dbReference>
<dbReference type="SMART" id="SM00220">
    <property type="entry name" value="S_TKc"/>
    <property type="match status" value="1"/>
</dbReference>
<dbReference type="OrthoDB" id="1668230at2759"/>
<proteinExistence type="predicted"/>
<sequence length="330" mass="36849">MACIILADGSRVDSAKLVGNGADGFVIRYGDHVMKIPNLLGHLQPSGEIEAHVDNDLYRESLEAEKEVYKRLQHVPGVAECLGCTTNGIRLRYYPNGSLHELITRRGPPPMSWRRRWVLQATDIIARCHERGVLVLDIALRNFLLTDEFDLRIIDFANSSLVSRDADITKANIDGGTALLDLLYLSTVIYSILTWQDFSTHCFDESEWPSADTMPDLAGLAFAPVIRKCWLRKYTCIQDLACEIRQYAVVPSNEPLDHHALVFAPPRINVRSSSSDSPPERGQLKTMENAPLSTNPLAWWAFVLPVVTGGLRSLVRWLALGAAKLSRLAF</sequence>
<dbReference type="STRING" id="112498.A0A2D3UMU2"/>
<dbReference type="SUPFAM" id="SSF56112">
    <property type="entry name" value="Protein kinase-like (PK-like)"/>
    <property type="match status" value="1"/>
</dbReference>
<dbReference type="RefSeq" id="XP_023622617.1">
    <property type="nucleotide sequence ID" value="XM_023766849.1"/>
</dbReference>
<keyword evidence="3" id="KW-1185">Reference proteome</keyword>
<evidence type="ECO:0000313" key="3">
    <source>
        <dbReference type="Proteomes" id="UP000225277"/>
    </source>
</evidence>
<dbReference type="InterPro" id="IPR000719">
    <property type="entry name" value="Prot_kinase_dom"/>
</dbReference>
<dbReference type="GO" id="GO:0004672">
    <property type="term" value="F:protein kinase activity"/>
    <property type="evidence" value="ECO:0007669"/>
    <property type="project" value="InterPro"/>
</dbReference>
<organism evidence="2 3">
    <name type="scientific">Ramularia collo-cygni</name>
    <dbReference type="NCBI Taxonomy" id="112498"/>
    <lineage>
        <taxon>Eukaryota</taxon>
        <taxon>Fungi</taxon>
        <taxon>Dikarya</taxon>
        <taxon>Ascomycota</taxon>
        <taxon>Pezizomycotina</taxon>
        <taxon>Dothideomycetes</taxon>
        <taxon>Dothideomycetidae</taxon>
        <taxon>Mycosphaerellales</taxon>
        <taxon>Mycosphaerellaceae</taxon>
        <taxon>Ramularia</taxon>
    </lineage>
</organism>
<evidence type="ECO:0000259" key="1">
    <source>
        <dbReference type="SMART" id="SM00220"/>
    </source>
</evidence>
<dbReference type="Gene3D" id="1.10.510.10">
    <property type="entry name" value="Transferase(Phosphotransferase) domain 1"/>
    <property type="match status" value="1"/>
</dbReference>
<feature type="domain" description="Protein kinase" evidence="1">
    <location>
        <begin position="12"/>
        <end position="248"/>
    </location>
</feature>
<dbReference type="GO" id="GO:0005524">
    <property type="term" value="F:ATP binding"/>
    <property type="evidence" value="ECO:0007669"/>
    <property type="project" value="InterPro"/>
</dbReference>
<gene>
    <name evidence="2" type="ORF">RCC_01555</name>
</gene>
<dbReference type="GeneID" id="35596793"/>